<feature type="region of interest" description="Disordered" evidence="1">
    <location>
        <begin position="145"/>
        <end position="165"/>
    </location>
</feature>
<reference evidence="2 3" key="1">
    <citation type="journal article" date="2013" name="Proc. Natl. Acad. Sci. U.S.A.">
        <title>Fine-scale variation in meiotic recombination in Mimulus inferred from population shotgun sequencing.</title>
        <authorList>
            <person name="Hellsten U."/>
            <person name="Wright K.M."/>
            <person name="Jenkins J."/>
            <person name="Shu S."/>
            <person name="Yuan Y."/>
            <person name="Wessler S.R."/>
            <person name="Schmutz J."/>
            <person name="Willis J.H."/>
            <person name="Rokhsar D.S."/>
        </authorList>
    </citation>
    <scope>NUCLEOTIDE SEQUENCE [LARGE SCALE GENOMIC DNA]</scope>
    <source>
        <strain evidence="3">cv. DUN x IM62</strain>
    </source>
</reference>
<gene>
    <name evidence="2" type="ORF">MIMGU_mgv1a0106082mg</name>
</gene>
<sequence>MTVEKRGGDREKEWGKKGQNWNNKHVRGHTNLSPIESKLNHLCPNLPKRTFAKFKPDPRFFNLRYRSRVFLDFNHQFLHSIASISYLYSDSFFFFFFLNPLHNMEGGAAAAAATAAGKDGESSSYTYWVRGASLDAAPLPVPKKIEPADLSNQPNQTHLGSAWNR</sequence>
<proteinExistence type="predicted"/>
<evidence type="ECO:0000313" key="3">
    <source>
        <dbReference type="Proteomes" id="UP000030748"/>
    </source>
</evidence>
<feature type="compositionally biased region" description="Basic and acidic residues" evidence="1">
    <location>
        <begin position="1"/>
        <end position="16"/>
    </location>
</feature>
<accession>A0A022QCU7</accession>
<protein>
    <submittedName>
        <fullName evidence="2">Uncharacterized protein</fullName>
    </submittedName>
</protein>
<feature type="region of interest" description="Disordered" evidence="1">
    <location>
        <begin position="1"/>
        <end position="27"/>
    </location>
</feature>
<keyword evidence="3" id="KW-1185">Reference proteome</keyword>
<dbReference type="Proteomes" id="UP000030748">
    <property type="component" value="Unassembled WGS sequence"/>
</dbReference>
<name>A0A022QCU7_ERYGU</name>
<evidence type="ECO:0000256" key="1">
    <source>
        <dbReference type="SAM" id="MobiDB-lite"/>
    </source>
</evidence>
<dbReference type="EMBL" id="KI631864">
    <property type="protein sequence ID" value="EYU25781.1"/>
    <property type="molecule type" value="Genomic_DNA"/>
</dbReference>
<feature type="non-terminal residue" evidence="2">
    <location>
        <position position="165"/>
    </location>
</feature>
<evidence type="ECO:0000313" key="2">
    <source>
        <dbReference type="EMBL" id="EYU25781.1"/>
    </source>
</evidence>
<dbReference type="STRING" id="4155.A0A022QCU7"/>
<feature type="compositionally biased region" description="Polar residues" evidence="1">
    <location>
        <begin position="150"/>
        <end position="165"/>
    </location>
</feature>
<organism evidence="2 3">
    <name type="scientific">Erythranthe guttata</name>
    <name type="common">Yellow monkey flower</name>
    <name type="synonym">Mimulus guttatus</name>
    <dbReference type="NCBI Taxonomy" id="4155"/>
    <lineage>
        <taxon>Eukaryota</taxon>
        <taxon>Viridiplantae</taxon>
        <taxon>Streptophyta</taxon>
        <taxon>Embryophyta</taxon>
        <taxon>Tracheophyta</taxon>
        <taxon>Spermatophyta</taxon>
        <taxon>Magnoliopsida</taxon>
        <taxon>eudicotyledons</taxon>
        <taxon>Gunneridae</taxon>
        <taxon>Pentapetalae</taxon>
        <taxon>asterids</taxon>
        <taxon>lamiids</taxon>
        <taxon>Lamiales</taxon>
        <taxon>Phrymaceae</taxon>
        <taxon>Erythranthe</taxon>
    </lineage>
</organism>
<dbReference type="AlphaFoldDB" id="A0A022QCU7"/>